<gene>
    <name evidence="2" type="ORF">CCHR01_06558</name>
</gene>
<evidence type="ECO:0000256" key="1">
    <source>
        <dbReference type="SAM" id="MobiDB-lite"/>
    </source>
</evidence>
<name>A0AAD9ANG8_9PEZI</name>
<dbReference type="EMBL" id="JAQOWY010000110">
    <property type="protein sequence ID" value="KAK1850812.1"/>
    <property type="molecule type" value="Genomic_DNA"/>
</dbReference>
<dbReference type="AlphaFoldDB" id="A0AAD9ANG8"/>
<evidence type="ECO:0000313" key="3">
    <source>
        <dbReference type="Proteomes" id="UP001243330"/>
    </source>
</evidence>
<protein>
    <submittedName>
        <fullName evidence="2">Uncharacterized protein</fullName>
    </submittedName>
</protein>
<accession>A0AAD9ANG8</accession>
<dbReference type="Proteomes" id="UP001243330">
    <property type="component" value="Unassembled WGS sequence"/>
</dbReference>
<comment type="caution">
    <text evidence="2">The sequence shown here is derived from an EMBL/GenBank/DDBJ whole genome shotgun (WGS) entry which is preliminary data.</text>
</comment>
<proteinExistence type="predicted"/>
<organism evidence="2 3">
    <name type="scientific">Colletotrichum chrysophilum</name>
    <dbReference type="NCBI Taxonomy" id="1836956"/>
    <lineage>
        <taxon>Eukaryota</taxon>
        <taxon>Fungi</taxon>
        <taxon>Dikarya</taxon>
        <taxon>Ascomycota</taxon>
        <taxon>Pezizomycotina</taxon>
        <taxon>Sordariomycetes</taxon>
        <taxon>Hypocreomycetidae</taxon>
        <taxon>Glomerellales</taxon>
        <taxon>Glomerellaceae</taxon>
        <taxon>Colletotrichum</taxon>
        <taxon>Colletotrichum gloeosporioides species complex</taxon>
    </lineage>
</organism>
<evidence type="ECO:0000313" key="2">
    <source>
        <dbReference type="EMBL" id="KAK1850812.1"/>
    </source>
</evidence>
<feature type="region of interest" description="Disordered" evidence="1">
    <location>
        <begin position="53"/>
        <end position="73"/>
    </location>
</feature>
<keyword evidence="3" id="KW-1185">Reference proteome</keyword>
<reference evidence="2" key="1">
    <citation type="submission" date="2023-01" db="EMBL/GenBank/DDBJ databases">
        <title>Colletotrichum chrysophilum M932 genome sequence.</title>
        <authorList>
            <person name="Baroncelli R."/>
        </authorList>
    </citation>
    <scope>NUCLEOTIDE SEQUENCE</scope>
    <source>
        <strain evidence="2">M932</strain>
    </source>
</reference>
<sequence length="73" mass="8349">MPSSYQVSFCWIDPTRAPNELVANRSTHNHQKADHVLEKVLSRESVLQKKHQIRMGTELESPGDFNLNYSPKG</sequence>